<gene>
    <name evidence="1" type="ORF">J2793_004802</name>
</gene>
<dbReference type="EMBL" id="JAURTK010000006">
    <property type="protein sequence ID" value="MDP9649335.1"/>
    <property type="molecule type" value="Genomic_DNA"/>
</dbReference>
<evidence type="ECO:0008006" key="3">
    <source>
        <dbReference type="Google" id="ProtNLM"/>
    </source>
</evidence>
<name>A0AB73IH30_9BURK</name>
<comment type="caution">
    <text evidence="1">The sequence shown here is derived from an EMBL/GenBank/DDBJ whole genome shotgun (WGS) entry which is preliminary data.</text>
</comment>
<reference evidence="1" key="1">
    <citation type="submission" date="2023-07" db="EMBL/GenBank/DDBJ databases">
        <title>Sorghum-associated microbial communities from plants grown in Nebraska, USA.</title>
        <authorList>
            <person name="Schachtman D."/>
        </authorList>
    </citation>
    <scope>NUCLEOTIDE SEQUENCE</scope>
    <source>
        <strain evidence="1">DS1061</strain>
    </source>
</reference>
<dbReference type="AlphaFoldDB" id="A0AB73IH30"/>
<proteinExistence type="predicted"/>
<accession>A0AB73IH30</accession>
<sequence length="131" mass="14400">MGKAQLLPHTAAYVREQSLCWHLALAAFKTGNGNGDLLAKIVKALYLAWYLQEAGFGAVEREVYLDAERILDVAASCASRGVWVIESADCPPIIQILDLHERQLLCAPVFAVAEAESCVVRFGKSEKRAPW</sequence>
<evidence type="ECO:0000313" key="2">
    <source>
        <dbReference type="Proteomes" id="UP001229486"/>
    </source>
</evidence>
<protein>
    <recommendedName>
        <fullName evidence="3">Fis family transcriptional regulator</fullName>
    </recommendedName>
</protein>
<organism evidence="1 2">
    <name type="scientific">Paraburkholderia caledonica</name>
    <dbReference type="NCBI Taxonomy" id="134536"/>
    <lineage>
        <taxon>Bacteria</taxon>
        <taxon>Pseudomonadati</taxon>
        <taxon>Pseudomonadota</taxon>
        <taxon>Betaproteobacteria</taxon>
        <taxon>Burkholderiales</taxon>
        <taxon>Burkholderiaceae</taxon>
        <taxon>Paraburkholderia</taxon>
    </lineage>
</organism>
<dbReference type="Proteomes" id="UP001229486">
    <property type="component" value="Unassembled WGS sequence"/>
</dbReference>
<dbReference type="GeneID" id="97036024"/>
<evidence type="ECO:0000313" key="1">
    <source>
        <dbReference type="EMBL" id="MDP9649335.1"/>
    </source>
</evidence>
<dbReference type="RefSeq" id="WP_256972097.1">
    <property type="nucleotide sequence ID" value="NZ_JAURTK010000006.1"/>
</dbReference>